<keyword evidence="2 4" id="KW-0689">Ribosomal protein</keyword>
<name>A0A6A5Z930_9PLEO</name>
<dbReference type="FunFam" id="3.90.1170.10:FF:000003">
    <property type="entry name" value="54S ribosomal protein L16, mitochondrial"/>
    <property type="match status" value="1"/>
</dbReference>
<evidence type="ECO:0000313" key="6">
    <source>
        <dbReference type="Proteomes" id="UP000799770"/>
    </source>
</evidence>
<dbReference type="OrthoDB" id="268521at2759"/>
<dbReference type="GO" id="GO:0003735">
    <property type="term" value="F:structural constituent of ribosome"/>
    <property type="evidence" value="ECO:0007669"/>
    <property type="project" value="InterPro"/>
</dbReference>
<dbReference type="Proteomes" id="UP000799770">
    <property type="component" value="Unassembled WGS sequence"/>
</dbReference>
<dbReference type="GO" id="GO:0005762">
    <property type="term" value="C:mitochondrial large ribosomal subunit"/>
    <property type="evidence" value="ECO:0007669"/>
    <property type="project" value="TreeGrafter"/>
</dbReference>
<dbReference type="GO" id="GO:0032543">
    <property type="term" value="P:mitochondrial translation"/>
    <property type="evidence" value="ECO:0007669"/>
    <property type="project" value="TreeGrafter"/>
</dbReference>
<dbReference type="Gene3D" id="3.90.1170.10">
    <property type="entry name" value="Ribosomal protein L10e/L16"/>
    <property type="match status" value="1"/>
</dbReference>
<organism evidence="5 6">
    <name type="scientific">Lophiotrema nucula</name>
    <dbReference type="NCBI Taxonomy" id="690887"/>
    <lineage>
        <taxon>Eukaryota</taxon>
        <taxon>Fungi</taxon>
        <taxon>Dikarya</taxon>
        <taxon>Ascomycota</taxon>
        <taxon>Pezizomycotina</taxon>
        <taxon>Dothideomycetes</taxon>
        <taxon>Pleosporomycetidae</taxon>
        <taxon>Pleosporales</taxon>
        <taxon>Lophiotremataceae</taxon>
        <taxon>Lophiotrema</taxon>
    </lineage>
</organism>
<evidence type="ECO:0000256" key="4">
    <source>
        <dbReference type="RuleBase" id="RU004413"/>
    </source>
</evidence>
<sequence length="247" mass="27402">MPPPRIPSSLVAQLGRMSLSASTPRPRSTIPSTHRHIPQFLAPSILTRPFSSTPTRLNWLAPRAGESRKSRKGRCRVPTGGSMRGTTVVWGDYGLRMRDHDRRISAHQLRIAEETIKRRLRGMKFRLYTRIAANIGVYTSGNESRMGKGKGSFDHWASRVSVSKILFELKGDLHEQVVKDAFRLAGNKLPGLYEFVRKGDPAVMGITKVGVNGLTEEFLKRPRIKLPLEQTAGRLPDAATTGPVASV</sequence>
<gene>
    <name evidence="5" type="ORF">BDV96DRAFT_53208</name>
</gene>
<keyword evidence="3 4" id="KW-0687">Ribonucleoprotein</keyword>
<protein>
    <submittedName>
        <fullName evidence="5">Ribosomal protein L10e/L16</fullName>
    </submittedName>
</protein>
<dbReference type="Pfam" id="PF00252">
    <property type="entry name" value="Ribosomal_L16"/>
    <property type="match status" value="1"/>
</dbReference>
<dbReference type="CDD" id="cd01433">
    <property type="entry name" value="Ribosomal_L16_L10e"/>
    <property type="match status" value="1"/>
</dbReference>
<dbReference type="PANTHER" id="PTHR12220">
    <property type="entry name" value="50S/60S RIBOSOMAL PROTEIN L16"/>
    <property type="match status" value="1"/>
</dbReference>
<keyword evidence="6" id="KW-1185">Reference proteome</keyword>
<evidence type="ECO:0000256" key="1">
    <source>
        <dbReference type="ARBA" id="ARBA00008931"/>
    </source>
</evidence>
<dbReference type="SUPFAM" id="SSF54686">
    <property type="entry name" value="Ribosomal protein L16p/L10e"/>
    <property type="match status" value="1"/>
</dbReference>
<evidence type="ECO:0000313" key="5">
    <source>
        <dbReference type="EMBL" id="KAF2115604.1"/>
    </source>
</evidence>
<dbReference type="PANTHER" id="PTHR12220:SF13">
    <property type="entry name" value="LARGE RIBOSOMAL SUBUNIT PROTEIN UL16M"/>
    <property type="match status" value="1"/>
</dbReference>
<dbReference type="InterPro" id="IPR000114">
    <property type="entry name" value="Ribosomal_uL16_bact-type"/>
</dbReference>
<evidence type="ECO:0000256" key="3">
    <source>
        <dbReference type="ARBA" id="ARBA00023274"/>
    </source>
</evidence>
<dbReference type="InterPro" id="IPR016180">
    <property type="entry name" value="Ribosomal_uL16_dom"/>
</dbReference>
<dbReference type="EMBL" id="ML977322">
    <property type="protein sequence ID" value="KAF2115604.1"/>
    <property type="molecule type" value="Genomic_DNA"/>
</dbReference>
<dbReference type="NCBIfam" id="TIGR01164">
    <property type="entry name" value="rplP_bact"/>
    <property type="match status" value="1"/>
</dbReference>
<proteinExistence type="inferred from homology"/>
<accession>A0A6A5Z930</accession>
<reference evidence="5" key="1">
    <citation type="journal article" date="2020" name="Stud. Mycol.">
        <title>101 Dothideomycetes genomes: a test case for predicting lifestyles and emergence of pathogens.</title>
        <authorList>
            <person name="Haridas S."/>
            <person name="Albert R."/>
            <person name="Binder M."/>
            <person name="Bloem J."/>
            <person name="Labutti K."/>
            <person name="Salamov A."/>
            <person name="Andreopoulos B."/>
            <person name="Baker S."/>
            <person name="Barry K."/>
            <person name="Bills G."/>
            <person name="Bluhm B."/>
            <person name="Cannon C."/>
            <person name="Castanera R."/>
            <person name="Culley D."/>
            <person name="Daum C."/>
            <person name="Ezra D."/>
            <person name="Gonzalez J."/>
            <person name="Henrissat B."/>
            <person name="Kuo A."/>
            <person name="Liang C."/>
            <person name="Lipzen A."/>
            <person name="Lutzoni F."/>
            <person name="Magnuson J."/>
            <person name="Mondo S."/>
            <person name="Nolan M."/>
            <person name="Ohm R."/>
            <person name="Pangilinan J."/>
            <person name="Park H.-J."/>
            <person name="Ramirez L."/>
            <person name="Alfaro M."/>
            <person name="Sun H."/>
            <person name="Tritt A."/>
            <person name="Yoshinaga Y."/>
            <person name="Zwiers L.-H."/>
            <person name="Turgeon B."/>
            <person name="Goodwin S."/>
            <person name="Spatafora J."/>
            <person name="Crous P."/>
            <person name="Grigoriev I."/>
        </authorList>
    </citation>
    <scope>NUCLEOTIDE SEQUENCE</scope>
    <source>
        <strain evidence="5">CBS 627.86</strain>
    </source>
</reference>
<dbReference type="GO" id="GO:0019843">
    <property type="term" value="F:rRNA binding"/>
    <property type="evidence" value="ECO:0007669"/>
    <property type="project" value="InterPro"/>
</dbReference>
<dbReference type="AlphaFoldDB" id="A0A6A5Z930"/>
<dbReference type="PROSITE" id="PS00701">
    <property type="entry name" value="RIBOSOMAL_L16_2"/>
    <property type="match status" value="1"/>
</dbReference>
<dbReference type="InterPro" id="IPR036920">
    <property type="entry name" value="Ribosomal_uL16_sf"/>
</dbReference>
<dbReference type="PRINTS" id="PR00060">
    <property type="entry name" value="RIBOSOMALL16"/>
</dbReference>
<dbReference type="InterPro" id="IPR020798">
    <property type="entry name" value="Ribosomal_uL16_CS"/>
</dbReference>
<dbReference type="InterPro" id="IPR047873">
    <property type="entry name" value="Ribosomal_uL16"/>
</dbReference>
<comment type="similarity">
    <text evidence="1 4">Belongs to the universal ribosomal protein uL16 family.</text>
</comment>
<evidence type="ECO:0000256" key="2">
    <source>
        <dbReference type="ARBA" id="ARBA00022980"/>
    </source>
</evidence>